<proteinExistence type="predicted"/>
<organism evidence="2 3">
    <name type="scientific">Staphylotrichum longicolle</name>
    <dbReference type="NCBI Taxonomy" id="669026"/>
    <lineage>
        <taxon>Eukaryota</taxon>
        <taxon>Fungi</taxon>
        <taxon>Dikarya</taxon>
        <taxon>Ascomycota</taxon>
        <taxon>Pezizomycotina</taxon>
        <taxon>Sordariomycetes</taxon>
        <taxon>Sordariomycetidae</taxon>
        <taxon>Sordariales</taxon>
        <taxon>Chaetomiaceae</taxon>
        <taxon>Staphylotrichum</taxon>
    </lineage>
</organism>
<accession>A0AAD4EN91</accession>
<evidence type="ECO:0000313" key="2">
    <source>
        <dbReference type="EMBL" id="KAG7284196.1"/>
    </source>
</evidence>
<dbReference type="EMBL" id="JAHCVI010000006">
    <property type="protein sequence ID" value="KAG7284196.1"/>
    <property type="molecule type" value="Genomic_DNA"/>
</dbReference>
<evidence type="ECO:0000256" key="1">
    <source>
        <dbReference type="SAM" id="MobiDB-lite"/>
    </source>
</evidence>
<comment type="caution">
    <text evidence="2">The sequence shown here is derived from an EMBL/GenBank/DDBJ whole genome shotgun (WGS) entry which is preliminary data.</text>
</comment>
<reference evidence="2" key="1">
    <citation type="submission" date="2023-02" db="EMBL/GenBank/DDBJ databases">
        <authorList>
            <person name="Palmer J.M."/>
        </authorList>
    </citation>
    <scope>NUCLEOTIDE SEQUENCE</scope>
    <source>
        <strain evidence="2">FW57</strain>
    </source>
</reference>
<sequence>MPPFPLHNAPFIWQRPVCGCHFYYQYYLCGCPDQTASDGTHTPSFRPCELRLAPQWQQDMHARYGWEHKANPPTSTEPSVLPFPCYRHLMESRVFLPPEKLREMRTRLMDPKWNPLSAARLNNNTHSLQRFQEDHMSQEYAKRLRDQDNDPTADEPPRKRYKPEPANVGQARRTLAALSLKQQATDLWALDGYRHRHPAPRPPREENGVRFPVYDGDTRGYHGGAYKMDLEMLRMARVANWAGMDPTGRRENELTQKPWFISIR</sequence>
<protein>
    <submittedName>
        <fullName evidence="2">Uncharacterized protein</fullName>
    </submittedName>
</protein>
<name>A0AAD4EN91_9PEZI</name>
<dbReference type="AlphaFoldDB" id="A0AAD4EN91"/>
<gene>
    <name evidence="2" type="ORF">NEMBOFW57_010559</name>
</gene>
<dbReference type="Proteomes" id="UP001197093">
    <property type="component" value="Unassembled WGS sequence"/>
</dbReference>
<evidence type="ECO:0000313" key="3">
    <source>
        <dbReference type="Proteomes" id="UP001197093"/>
    </source>
</evidence>
<keyword evidence="3" id="KW-1185">Reference proteome</keyword>
<feature type="region of interest" description="Disordered" evidence="1">
    <location>
        <begin position="143"/>
        <end position="170"/>
    </location>
</feature>